<evidence type="ECO:0000313" key="6">
    <source>
        <dbReference type="Proteomes" id="UP000610124"/>
    </source>
</evidence>
<evidence type="ECO:0000256" key="2">
    <source>
        <dbReference type="ARBA" id="ARBA00022840"/>
    </source>
</evidence>
<keyword evidence="1" id="KW-0547">Nucleotide-binding</keyword>
<protein>
    <recommendedName>
        <fullName evidence="4">Orc1-like AAA ATPase domain-containing protein</fullName>
    </recommendedName>
</protein>
<evidence type="ECO:0000256" key="1">
    <source>
        <dbReference type="ARBA" id="ARBA00022741"/>
    </source>
</evidence>
<organism evidence="5 6">
    <name type="scientific">Kitasatospora aureofaciens</name>
    <name type="common">Streptomyces aureofaciens</name>
    <dbReference type="NCBI Taxonomy" id="1894"/>
    <lineage>
        <taxon>Bacteria</taxon>
        <taxon>Bacillati</taxon>
        <taxon>Actinomycetota</taxon>
        <taxon>Actinomycetes</taxon>
        <taxon>Kitasatosporales</taxon>
        <taxon>Streptomycetaceae</taxon>
        <taxon>Kitasatospora</taxon>
    </lineage>
</organism>
<evidence type="ECO:0000256" key="3">
    <source>
        <dbReference type="SAM" id="MobiDB-lite"/>
    </source>
</evidence>
<dbReference type="PANTHER" id="PTHR16305">
    <property type="entry name" value="TESTICULAR SOLUBLE ADENYLYL CYCLASE"/>
    <property type="match status" value="1"/>
</dbReference>
<dbReference type="GO" id="GO:0005737">
    <property type="term" value="C:cytoplasm"/>
    <property type="evidence" value="ECO:0007669"/>
    <property type="project" value="TreeGrafter"/>
</dbReference>
<name>A0A8H9HUP4_KITAU</name>
<evidence type="ECO:0000259" key="4">
    <source>
        <dbReference type="Pfam" id="PF13191"/>
    </source>
</evidence>
<dbReference type="Pfam" id="PF13191">
    <property type="entry name" value="AAA_16"/>
    <property type="match status" value="1"/>
</dbReference>
<accession>A0A8H9HUP4</accession>
<keyword evidence="2" id="KW-0067">ATP-binding</keyword>
<reference evidence="5" key="1">
    <citation type="journal article" date="2014" name="Int. J. Syst. Evol. Microbiol.">
        <title>Complete genome sequence of Corynebacterium casei LMG S-19264T (=DSM 44701T), isolated from a smear-ripened cheese.</title>
        <authorList>
            <consortium name="US DOE Joint Genome Institute (JGI-PGF)"/>
            <person name="Walter F."/>
            <person name="Albersmeier A."/>
            <person name="Kalinowski J."/>
            <person name="Ruckert C."/>
        </authorList>
    </citation>
    <scope>NUCLEOTIDE SEQUENCE</scope>
    <source>
        <strain evidence="5">JCM 4434</strain>
    </source>
</reference>
<feature type="domain" description="Orc1-like AAA ATPase" evidence="4">
    <location>
        <begin position="20"/>
        <end position="183"/>
    </location>
</feature>
<comment type="caution">
    <text evidence="5">The sequence shown here is derived from an EMBL/GenBank/DDBJ whole genome shotgun (WGS) entry which is preliminary data.</text>
</comment>
<sequence length="245" mass="25064">MPANPAVTASHGAGTGPVLSGRHRESKALERVLATPGGGCVSGLVQGGWGSGKTSVLRAARAGARENAATRVVSASADPLECGLRHAVVRQLFERLLADGADSPYGGRTPGSARRPAPWAPQPSGPSDPMAGQDAAALRDLYQLATQLTAQGSLLVAVDDLQWSDTTSLRWLRHLLHRADDLPLADIATLGPEDARSNSAGIAAAVPLFQHRLTLGGLSDEAVGSLAEEVLGEVGADQRGVVGAG</sequence>
<dbReference type="PANTHER" id="PTHR16305:SF35">
    <property type="entry name" value="TRANSCRIPTIONAL ACTIVATOR DOMAIN"/>
    <property type="match status" value="1"/>
</dbReference>
<dbReference type="EMBL" id="BMUB01000012">
    <property type="protein sequence ID" value="GGU90493.1"/>
    <property type="molecule type" value="Genomic_DNA"/>
</dbReference>
<feature type="region of interest" description="Disordered" evidence="3">
    <location>
        <begin position="1"/>
        <end position="25"/>
    </location>
</feature>
<dbReference type="AlphaFoldDB" id="A0A8H9HUP4"/>
<dbReference type="GO" id="GO:0005524">
    <property type="term" value="F:ATP binding"/>
    <property type="evidence" value="ECO:0007669"/>
    <property type="project" value="UniProtKB-KW"/>
</dbReference>
<dbReference type="InterPro" id="IPR041664">
    <property type="entry name" value="AAA_16"/>
</dbReference>
<dbReference type="RefSeq" id="WP_078939079.1">
    <property type="nucleotide sequence ID" value="NZ_JBFABR010000012.1"/>
</dbReference>
<dbReference type="Proteomes" id="UP000610124">
    <property type="component" value="Unassembled WGS sequence"/>
</dbReference>
<reference evidence="5" key="2">
    <citation type="submission" date="2020-09" db="EMBL/GenBank/DDBJ databases">
        <authorList>
            <person name="Sun Q."/>
            <person name="Ohkuma M."/>
        </authorList>
    </citation>
    <scope>NUCLEOTIDE SEQUENCE</scope>
    <source>
        <strain evidence="5">JCM 4434</strain>
    </source>
</reference>
<feature type="region of interest" description="Disordered" evidence="3">
    <location>
        <begin position="100"/>
        <end position="132"/>
    </location>
</feature>
<proteinExistence type="predicted"/>
<gene>
    <name evidence="5" type="ORF">GCM10010502_49760</name>
</gene>
<dbReference type="GO" id="GO:0004016">
    <property type="term" value="F:adenylate cyclase activity"/>
    <property type="evidence" value="ECO:0007669"/>
    <property type="project" value="TreeGrafter"/>
</dbReference>
<evidence type="ECO:0000313" key="5">
    <source>
        <dbReference type="EMBL" id="GGU90493.1"/>
    </source>
</evidence>